<organism evidence="1 2">
    <name type="scientific">Rhododendron molle</name>
    <name type="common">Chinese azalea</name>
    <name type="synonym">Azalea mollis</name>
    <dbReference type="NCBI Taxonomy" id="49168"/>
    <lineage>
        <taxon>Eukaryota</taxon>
        <taxon>Viridiplantae</taxon>
        <taxon>Streptophyta</taxon>
        <taxon>Embryophyta</taxon>
        <taxon>Tracheophyta</taxon>
        <taxon>Spermatophyta</taxon>
        <taxon>Magnoliopsida</taxon>
        <taxon>eudicotyledons</taxon>
        <taxon>Gunneridae</taxon>
        <taxon>Pentapetalae</taxon>
        <taxon>asterids</taxon>
        <taxon>Ericales</taxon>
        <taxon>Ericaceae</taxon>
        <taxon>Ericoideae</taxon>
        <taxon>Rhodoreae</taxon>
        <taxon>Rhododendron</taxon>
    </lineage>
</organism>
<sequence length="83" mass="9314">MTRRTASSWQASMGLDLASLIAEMNSLVSPYKNRYEFPLKPCSLKHLSICLGLNQNKFSAFHANVRKVTKAKERTIELAVTSI</sequence>
<proteinExistence type="predicted"/>
<evidence type="ECO:0000313" key="2">
    <source>
        <dbReference type="Proteomes" id="UP001062846"/>
    </source>
</evidence>
<comment type="caution">
    <text evidence="1">The sequence shown here is derived from an EMBL/GenBank/DDBJ whole genome shotgun (WGS) entry which is preliminary data.</text>
</comment>
<evidence type="ECO:0000313" key="1">
    <source>
        <dbReference type="EMBL" id="KAI8552351.1"/>
    </source>
</evidence>
<name>A0ACC0NHL2_RHOML</name>
<protein>
    <submittedName>
        <fullName evidence="1">Uncharacterized protein</fullName>
    </submittedName>
</protein>
<keyword evidence="2" id="KW-1185">Reference proteome</keyword>
<reference evidence="1" key="1">
    <citation type="submission" date="2022-02" db="EMBL/GenBank/DDBJ databases">
        <title>Plant Genome Project.</title>
        <authorList>
            <person name="Zhang R.-G."/>
        </authorList>
    </citation>
    <scope>NUCLEOTIDE SEQUENCE</scope>
    <source>
        <strain evidence="1">AT1</strain>
    </source>
</reference>
<accession>A0ACC0NHL2</accession>
<dbReference type="EMBL" id="CM046393">
    <property type="protein sequence ID" value="KAI8552351.1"/>
    <property type="molecule type" value="Genomic_DNA"/>
</dbReference>
<gene>
    <name evidence="1" type="ORF">RHMOL_Rhmol06G0259900</name>
</gene>
<dbReference type="Proteomes" id="UP001062846">
    <property type="component" value="Chromosome 6"/>
</dbReference>